<protein>
    <submittedName>
        <fullName evidence="8">Energy transducer TonB</fullName>
    </submittedName>
</protein>
<feature type="domain" description="TonB C-terminal" evidence="7">
    <location>
        <begin position="204"/>
        <end position="266"/>
    </location>
</feature>
<dbReference type="Proteomes" id="UP000823860">
    <property type="component" value="Unassembled WGS sequence"/>
</dbReference>
<evidence type="ECO:0000256" key="4">
    <source>
        <dbReference type="ARBA" id="ARBA00023136"/>
    </source>
</evidence>
<sequence length="268" mass="28629">MTDPKKKGKYIGMLGAVLVHGVFIVFLFLMGFTLPEPQEESGVPVMLGDVPQASGWSDPSLVEVETMPAEAVVPQESVEQELLTQDLEETVTLTPESKKEAEVPEKTEAEKAEEARRLAEERAERERREAEEAARRRVAGAFGKGSKMGSRGDAATGEGMQGSPQGNAETGASTGVGGYGEFNLGGRSIGAGGLPRPVYNVQDEGRVVVTITVNPAGHVIATEINKQTNTVNPALRKAALEAARKARFNAVEGLTNQVGTITYYFNLK</sequence>
<dbReference type="InterPro" id="IPR006260">
    <property type="entry name" value="TonB/TolA_C"/>
</dbReference>
<gene>
    <name evidence="8" type="ORF">H9785_05095</name>
</gene>
<evidence type="ECO:0000313" key="8">
    <source>
        <dbReference type="EMBL" id="HJA83330.1"/>
    </source>
</evidence>
<keyword evidence="3 6" id="KW-1133">Transmembrane helix</keyword>
<keyword evidence="4 6" id="KW-0472">Membrane</keyword>
<dbReference type="Gene3D" id="3.30.1150.10">
    <property type="match status" value="1"/>
</dbReference>
<feature type="compositionally biased region" description="Polar residues" evidence="5">
    <location>
        <begin position="162"/>
        <end position="173"/>
    </location>
</feature>
<dbReference type="EMBL" id="DWZE01000061">
    <property type="protein sequence ID" value="HJA83330.1"/>
    <property type="molecule type" value="Genomic_DNA"/>
</dbReference>
<comment type="subcellular location">
    <subcellularLocation>
        <location evidence="1">Membrane</location>
        <topology evidence="1">Single-pass membrane protein</topology>
    </subcellularLocation>
</comment>
<evidence type="ECO:0000256" key="1">
    <source>
        <dbReference type="ARBA" id="ARBA00004167"/>
    </source>
</evidence>
<evidence type="ECO:0000256" key="3">
    <source>
        <dbReference type="ARBA" id="ARBA00022989"/>
    </source>
</evidence>
<dbReference type="GO" id="GO:0016020">
    <property type="term" value="C:membrane"/>
    <property type="evidence" value="ECO:0007669"/>
    <property type="project" value="UniProtKB-SubCell"/>
</dbReference>
<organism evidence="8 9">
    <name type="scientific">Candidatus Bacteroides intestinavium</name>
    <dbReference type="NCBI Taxonomy" id="2838469"/>
    <lineage>
        <taxon>Bacteria</taxon>
        <taxon>Pseudomonadati</taxon>
        <taxon>Bacteroidota</taxon>
        <taxon>Bacteroidia</taxon>
        <taxon>Bacteroidales</taxon>
        <taxon>Bacteroidaceae</taxon>
        <taxon>Bacteroides</taxon>
    </lineage>
</organism>
<name>A0A9D2KU50_9BACE</name>
<feature type="region of interest" description="Disordered" evidence="5">
    <location>
        <begin position="93"/>
        <end position="174"/>
    </location>
</feature>
<dbReference type="InterPro" id="IPR037682">
    <property type="entry name" value="TonB_C"/>
</dbReference>
<evidence type="ECO:0000256" key="5">
    <source>
        <dbReference type="SAM" id="MobiDB-lite"/>
    </source>
</evidence>
<dbReference type="NCBIfam" id="TIGR01352">
    <property type="entry name" value="tonB_Cterm"/>
    <property type="match status" value="1"/>
</dbReference>
<dbReference type="AlphaFoldDB" id="A0A9D2KU50"/>
<reference evidence="8" key="2">
    <citation type="submission" date="2021-04" db="EMBL/GenBank/DDBJ databases">
        <authorList>
            <person name="Gilroy R."/>
        </authorList>
    </citation>
    <scope>NUCLEOTIDE SEQUENCE</scope>
    <source>
        <strain evidence="8">ChiHecec1B25-7008</strain>
    </source>
</reference>
<evidence type="ECO:0000259" key="7">
    <source>
        <dbReference type="Pfam" id="PF03544"/>
    </source>
</evidence>
<feature type="transmembrane region" description="Helical" evidence="6">
    <location>
        <begin position="12"/>
        <end position="34"/>
    </location>
</feature>
<dbReference type="Pfam" id="PF03544">
    <property type="entry name" value="TonB_C"/>
    <property type="match status" value="1"/>
</dbReference>
<evidence type="ECO:0000256" key="6">
    <source>
        <dbReference type="SAM" id="Phobius"/>
    </source>
</evidence>
<dbReference type="SUPFAM" id="SSF74653">
    <property type="entry name" value="TolA/TonB C-terminal domain"/>
    <property type="match status" value="1"/>
</dbReference>
<evidence type="ECO:0000313" key="9">
    <source>
        <dbReference type="Proteomes" id="UP000823860"/>
    </source>
</evidence>
<evidence type="ECO:0000256" key="2">
    <source>
        <dbReference type="ARBA" id="ARBA00022692"/>
    </source>
</evidence>
<dbReference type="GO" id="GO:0055085">
    <property type="term" value="P:transmembrane transport"/>
    <property type="evidence" value="ECO:0007669"/>
    <property type="project" value="InterPro"/>
</dbReference>
<feature type="compositionally biased region" description="Basic and acidic residues" evidence="5">
    <location>
        <begin position="96"/>
        <end position="135"/>
    </location>
</feature>
<accession>A0A9D2KU50</accession>
<reference evidence="8" key="1">
    <citation type="journal article" date="2021" name="PeerJ">
        <title>Extensive microbial diversity within the chicken gut microbiome revealed by metagenomics and culture.</title>
        <authorList>
            <person name="Gilroy R."/>
            <person name="Ravi A."/>
            <person name="Getino M."/>
            <person name="Pursley I."/>
            <person name="Horton D.L."/>
            <person name="Alikhan N.F."/>
            <person name="Baker D."/>
            <person name="Gharbi K."/>
            <person name="Hall N."/>
            <person name="Watson M."/>
            <person name="Adriaenssens E.M."/>
            <person name="Foster-Nyarko E."/>
            <person name="Jarju S."/>
            <person name="Secka A."/>
            <person name="Antonio M."/>
            <person name="Oren A."/>
            <person name="Chaudhuri R.R."/>
            <person name="La Ragione R."/>
            <person name="Hildebrand F."/>
            <person name="Pallen M.J."/>
        </authorList>
    </citation>
    <scope>NUCLEOTIDE SEQUENCE</scope>
    <source>
        <strain evidence="8">ChiHecec1B25-7008</strain>
    </source>
</reference>
<proteinExistence type="predicted"/>
<comment type="caution">
    <text evidence="8">The sequence shown here is derived from an EMBL/GenBank/DDBJ whole genome shotgun (WGS) entry which is preliminary data.</text>
</comment>
<keyword evidence="2 6" id="KW-0812">Transmembrane</keyword>